<reference evidence="6 7" key="1">
    <citation type="journal article" date="2023" name="Int. J. Syst. Evol. Microbiol.">
        <title>Streptococcus sciuri sp. nov., Staphylococcus marylandisciuri sp. nov. and Staphylococcus americanisciuri sp. nov., isolated from faeces of eastern grey squirrel (Sciurus carolinensis).</title>
        <authorList>
            <person name="Volokhov D.V."/>
            <person name="Zagorodnyaya T.A."/>
            <person name="Furtak V.A."/>
            <person name="Nattanmai G."/>
            <person name="Randall L."/>
            <person name="Jose S."/>
            <person name="Gao Y."/>
            <person name="Eisenberg T."/>
            <person name="Delmonte P."/>
            <person name="Blom J."/>
            <person name="Mitchell K.K."/>
        </authorList>
    </citation>
    <scope>NUCLEOTIDE SEQUENCE [LARGE SCALE GENOMIC DNA]</scope>
    <source>
        <strain evidence="6 7">GRT3</strain>
    </source>
</reference>
<keyword evidence="2 5" id="KW-0326">Glycosidase</keyword>
<evidence type="ECO:0000256" key="2">
    <source>
        <dbReference type="ARBA" id="ARBA00023295"/>
    </source>
</evidence>
<accession>A0ABT2F1Z3</accession>
<dbReference type="PROSITE" id="PS00653">
    <property type="entry name" value="GLYCOSYL_HYDROL_F1_2"/>
    <property type="match status" value="1"/>
</dbReference>
<dbReference type="Proteomes" id="UP001205609">
    <property type="component" value="Unassembled WGS sequence"/>
</dbReference>
<comment type="similarity">
    <text evidence="1 4">Belongs to the glycosyl hydrolase 1 family.</text>
</comment>
<organism evidence="6 7">
    <name type="scientific">Staphylococcus americanisciuri</name>
    <dbReference type="NCBI Taxonomy" id="2973940"/>
    <lineage>
        <taxon>Bacteria</taxon>
        <taxon>Bacillati</taxon>
        <taxon>Bacillota</taxon>
        <taxon>Bacilli</taxon>
        <taxon>Bacillales</taxon>
        <taxon>Staphylococcaceae</taxon>
        <taxon>Staphylococcus</taxon>
    </lineage>
</organism>
<dbReference type="EC" id="3.2.1.86" evidence="6"/>
<dbReference type="InterPro" id="IPR001360">
    <property type="entry name" value="Glyco_hydro_1"/>
</dbReference>
<evidence type="ECO:0000313" key="7">
    <source>
        <dbReference type="Proteomes" id="UP001205609"/>
    </source>
</evidence>
<sequence>MALPKDFLWGGAFAAHQFEGGWNKDDKGPSVVDVLTAGAHGVPRRITDKVEAHEFYPNHEAVDFYSHYKEDIALFAEMGIKVLRTSIGWSRIFPKGDEAEPNEAGLQFYDDVFDELLKYGIKPVITLSHFEIPLHLAREYGGFRNRKLVDFFERFATVVFERYKDKVEYWMTFNEINNQMDVNNPLFLWTNAGIQVQDGEDARSVMYQSAHHQLLASAKAVIAGHKINPNFKIGAMVSHVPVYPYSCHPKDIMAAEIANRERFFFPDVHVRGKYPAYALKELERLGVELPIEPGDEAILAEGTIDYLAFSYYMSTTVKHDVQNNQTDNIVNGGLPNGVENPYIKASDWGWAIDPDGLRYVLNTLYNRYQLPLFIVENGFGAVDELTEDKTVHDTSRIDYFKSHIQAMKDAVELDGVDLLGYTPWGIMDIVSFTTGEMKKRYGMIYVDRDNEGNGTMKRYKKDSFNWYQNVIESNGESL</sequence>
<evidence type="ECO:0000313" key="6">
    <source>
        <dbReference type="EMBL" id="MCS4485880.1"/>
    </source>
</evidence>
<dbReference type="NCBIfam" id="NF007154">
    <property type="entry name" value="PRK09589.1"/>
    <property type="match status" value="1"/>
</dbReference>
<dbReference type="RefSeq" id="WP_259198554.1">
    <property type="nucleotide sequence ID" value="NZ_JANUXY010000002.1"/>
</dbReference>
<dbReference type="InterPro" id="IPR018120">
    <property type="entry name" value="Glyco_hydro_1_AS"/>
</dbReference>
<dbReference type="Gene3D" id="3.20.20.80">
    <property type="entry name" value="Glycosidases"/>
    <property type="match status" value="1"/>
</dbReference>
<keyword evidence="5 6" id="KW-0378">Hydrolase</keyword>
<dbReference type="InterPro" id="IPR017853">
    <property type="entry name" value="GH"/>
</dbReference>
<dbReference type="PANTHER" id="PTHR10353">
    <property type="entry name" value="GLYCOSYL HYDROLASE"/>
    <property type="match status" value="1"/>
</dbReference>
<dbReference type="PRINTS" id="PR00131">
    <property type="entry name" value="GLHYDRLASE1"/>
</dbReference>
<protein>
    <submittedName>
        <fullName evidence="6">6-phospho-beta-glucosidase</fullName>
        <ecNumber evidence="6">3.2.1.86</ecNumber>
    </submittedName>
</protein>
<keyword evidence="7" id="KW-1185">Reference proteome</keyword>
<dbReference type="Pfam" id="PF00232">
    <property type="entry name" value="Glyco_hydro_1"/>
    <property type="match status" value="1"/>
</dbReference>
<proteinExistence type="inferred from homology"/>
<dbReference type="InterPro" id="IPR033132">
    <property type="entry name" value="GH_1_N_CS"/>
</dbReference>
<dbReference type="GO" id="GO:0008706">
    <property type="term" value="F:6-phospho-beta-glucosidase activity"/>
    <property type="evidence" value="ECO:0007669"/>
    <property type="project" value="UniProtKB-EC"/>
</dbReference>
<gene>
    <name evidence="6" type="ORF">NXS11_03115</name>
</gene>
<evidence type="ECO:0000256" key="3">
    <source>
        <dbReference type="PROSITE-ProRule" id="PRU10055"/>
    </source>
</evidence>
<dbReference type="SUPFAM" id="SSF51445">
    <property type="entry name" value="(Trans)glycosidases"/>
    <property type="match status" value="1"/>
</dbReference>
<dbReference type="NCBIfam" id="NF011589">
    <property type="entry name" value="PRK15014.1"/>
    <property type="match status" value="1"/>
</dbReference>
<dbReference type="PROSITE" id="PS00572">
    <property type="entry name" value="GLYCOSYL_HYDROL_F1_1"/>
    <property type="match status" value="1"/>
</dbReference>
<evidence type="ECO:0000256" key="5">
    <source>
        <dbReference type="RuleBase" id="RU004468"/>
    </source>
</evidence>
<evidence type="ECO:0000256" key="4">
    <source>
        <dbReference type="RuleBase" id="RU003690"/>
    </source>
</evidence>
<feature type="active site" description="Nucleophile" evidence="3">
    <location>
        <position position="376"/>
    </location>
</feature>
<dbReference type="PANTHER" id="PTHR10353:SF85">
    <property type="entry name" value="ARYL-PHOSPHO-BETA-D-GLUCOSIDASE BGLA"/>
    <property type="match status" value="1"/>
</dbReference>
<comment type="caution">
    <text evidence="6">The sequence shown here is derived from an EMBL/GenBank/DDBJ whole genome shotgun (WGS) entry which is preliminary data.</text>
</comment>
<name>A0ABT2F1Z3_9STAP</name>
<evidence type="ECO:0000256" key="1">
    <source>
        <dbReference type="ARBA" id="ARBA00010838"/>
    </source>
</evidence>
<dbReference type="EMBL" id="JANUXY010000002">
    <property type="protein sequence ID" value="MCS4485880.1"/>
    <property type="molecule type" value="Genomic_DNA"/>
</dbReference>